<feature type="binding site" evidence="14 16">
    <location>
        <position position="456"/>
    </location>
    <ligand>
        <name>Zn(2+)</name>
        <dbReference type="ChEBI" id="CHEBI:29105"/>
        <note>catalytic</note>
    </ligand>
</feature>
<feature type="active site" evidence="13 16">
    <location>
        <position position="447"/>
    </location>
</feature>
<feature type="disulfide bond" evidence="15">
    <location>
        <begin position="463"/>
        <end position="488"/>
    </location>
</feature>
<dbReference type="InterPro" id="IPR036383">
    <property type="entry name" value="TSP1_rpt_sf"/>
</dbReference>
<dbReference type="InterPro" id="IPR010909">
    <property type="entry name" value="PLAC"/>
</dbReference>
<dbReference type="InterPro" id="IPR013087">
    <property type="entry name" value="Znf_C2H2_type"/>
</dbReference>
<protein>
    <submittedName>
        <fullName evidence="19">ADAM metallopeptidase with thrombospondin type 1 motif 17</fullName>
    </submittedName>
</protein>
<evidence type="ECO:0000256" key="16">
    <source>
        <dbReference type="PROSITE-ProRule" id="PRU00276"/>
    </source>
</evidence>
<keyword evidence="20" id="KW-1185">Reference proteome</keyword>
<dbReference type="Pfam" id="PF25379">
    <property type="entry name" value="Adt-1"/>
    <property type="match status" value="1"/>
</dbReference>
<name>A0A8C8SR93_9SAUR</name>
<dbReference type="PROSITE" id="PS00028">
    <property type="entry name" value="ZINC_FINGER_C2H2_1"/>
    <property type="match status" value="1"/>
</dbReference>
<evidence type="ECO:0000256" key="5">
    <source>
        <dbReference type="ARBA" id="ARBA00022723"/>
    </source>
</evidence>
<keyword evidence="3" id="KW-0272">Extracellular matrix</keyword>
<dbReference type="GO" id="GO:0046872">
    <property type="term" value="F:metal ion binding"/>
    <property type="evidence" value="ECO:0007669"/>
    <property type="project" value="UniProtKB-KW"/>
</dbReference>
<keyword evidence="12" id="KW-0325">Glycoprotein</keyword>
<dbReference type="GO" id="GO:0031012">
    <property type="term" value="C:extracellular matrix"/>
    <property type="evidence" value="ECO:0007669"/>
    <property type="project" value="TreeGrafter"/>
</dbReference>
<reference evidence="19" key="1">
    <citation type="submission" date="2025-08" db="UniProtKB">
        <authorList>
            <consortium name="Ensembl"/>
        </authorList>
    </citation>
    <scope>IDENTIFICATION</scope>
</reference>
<proteinExistence type="predicted"/>
<dbReference type="CDD" id="cd04273">
    <property type="entry name" value="ZnMc_ADAMTS_like"/>
    <property type="match status" value="1"/>
</dbReference>
<feature type="binding site" evidence="14">
    <location>
        <position position="292"/>
    </location>
    <ligand>
        <name>Ca(2+)</name>
        <dbReference type="ChEBI" id="CHEBI:29108"/>
        <label>2</label>
    </ligand>
</feature>
<dbReference type="GO" id="GO:0030198">
    <property type="term" value="P:extracellular matrix organization"/>
    <property type="evidence" value="ECO:0007669"/>
    <property type="project" value="InterPro"/>
</dbReference>
<evidence type="ECO:0000256" key="7">
    <source>
        <dbReference type="ARBA" id="ARBA00022737"/>
    </source>
</evidence>
<dbReference type="Pfam" id="PF13688">
    <property type="entry name" value="Reprolysin_5"/>
    <property type="match status" value="1"/>
</dbReference>
<feature type="binding site" evidence="14 16">
    <location>
        <position position="446"/>
    </location>
    <ligand>
        <name>Zn(2+)</name>
        <dbReference type="ChEBI" id="CHEBI:29105"/>
        <note>catalytic</note>
    </ligand>
</feature>
<dbReference type="InterPro" id="IPR056270">
    <property type="entry name" value="ADAMTS17/19_C"/>
</dbReference>
<feature type="disulfide bond" evidence="15">
    <location>
        <begin position="507"/>
        <end position="518"/>
    </location>
</feature>
<dbReference type="PROSITE" id="PS50215">
    <property type="entry name" value="ADAM_MEPRO"/>
    <property type="match status" value="1"/>
</dbReference>
<feature type="binding site" evidence="14">
    <location>
        <position position="292"/>
    </location>
    <ligand>
        <name>Ca(2+)</name>
        <dbReference type="ChEBI" id="CHEBI:29108"/>
        <label>1</label>
    </ligand>
</feature>
<feature type="binding site" evidence="14 16">
    <location>
        <position position="450"/>
    </location>
    <ligand>
        <name>Zn(2+)</name>
        <dbReference type="ChEBI" id="CHEBI:29105"/>
        <note>catalytic</note>
    </ligand>
</feature>
<keyword evidence="2" id="KW-0964">Secreted</keyword>
<dbReference type="InterPro" id="IPR050439">
    <property type="entry name" value="ADAMTS_ADAMTS-like"/>
</dbReference>
<dbReference type="Ensembl" id="ENSPCET00000024522.1">
    <property type="protein sequence ID" value="ENSPCEP00000023729.1"/>
    <property type="gene ID" value="ENSPCEG00000017972.1"/>
</dbReference>
<evidence type="ECO:0000256" key="1">
    <source>
        <dbReference type="ARBA" id="ARBA00004498"/>
    </source>
</evidence>
<dbReference type="PANTHER" id="PTHR13723:SF151">
    <property type="entry name" value="A DISINTEGRIN AND METALLOPROTEINASE WITH THROMBOSPONDIN MOTIFS 17"/>
    <property type="match status" value="1"/>
</dbReference>
<comment type="subcellular location">
    <subcellularLocation>
        <location evidence="1">Secreted</location>
        <location evidence="1">Extracellular space</location>
        <location evidence="1">Extracellular matrix</location>
    </subcellularLocation>
</comment>
<evidence type="ECO:0000256" key="14">
    <source>
        <dbReference type="PIRSR" id="PIRSR613273-2"/>
    </source>
</evidence>
<keyword evidence="10" id="KW-0482">Metalloprotease</keyword>
<evidence type="ECO:0000256" key="12">
    <source>
        <dbReference type="ARBA" id="ARBA00023180"/>
    </source>
</evidence>
<dbReference type="Pfam" id="PF00090">
    <property type="entry name" value="TSP_1"/>
    <property type="match status" value="1"/>
</dbReference>
<evidence type="ECO:0000313" key="19">
    <source>
        <dbReference type="Ensembl" id="ENSPCEP00000023729.1"/>
    </source>
</evidence>
<dbReference type="Gene3D" id="2.60.120.830">
    <property type="match status" value="1"/>
</dbReference>
<evidence type="ECO:0000256" key="2">
    <source>
        <dbReference type="ARBA" id="ARBA00022525"/>
    </source>
</evidence>
<feature type="disulfide bond" evidence="15">
    <location>
        <begin position="365"/>
        <end position="430"/>
    </location>
</feature>
<sequence length="1093" mass="121320">MCSPPVHAPWPRSQFATAPGSLHFPAAGLGCGCKLLRSSLAFSRLLLRGRARGMRCSCRSGSSHCMAPSPRRSLFPSSVCTPESGPFLRWLSRVCRARRAGSSCAAGGAGAPAGTGCPGCAVTLPLSPAAGAELEVAIPQRVAPGTEEEAVLLRLPASGRELHLHLRRDLRFLARGFAVLEEPGPGGAAPARRRPSAEQLCFYTGRVRGRRDSFAALSTCAGLIGYIQIGTEQLFIQPVNISETSFSGREHFVRHKRSSKSSYPKRQKKMKSANDWRERRNAIRLTNEYTVETLVVADADMVRYHGAEAAQRFILTVMNMVYNMFQHQSLGIKVSIRVTRLVLLQHRPAKLSIGHHGERSLESFCHWQNEEYGGAKYLGNNHVPGARDDNPPVDAAVFVTRTDFCVHKDEPCDTVGIAYLGGVCSAKRKCVLAEDNGLNLAFTIAHELGHNMGMSHDDDHLSCAGRSHIMSGEWVKGRNPSDLSWSSCSRDTSCKTKLDPPLDGTECGTDKWCRAGECVSKTPIPEHVDGDWSMWSQWSMCSRTCGTGARFRQRKCDNPPVEHTVCENLPCRKGTPNFRDQQCQSHDRHTNKKKSLLTAVIIDEKPCELFCSPLGKESPVLVADRVLDGTPCGPYETDLCVHGKCQKIGCDGIIGSAAKEDRCGICNGDGKTCKVVKGDFNHTKGMGYIEAVVIPAGARRIRVVEDKPAHSFLALKDSSKRSINSDWKIELPGEFQIAGTTVRYVRRGLWEKMSAKGPTKIPLHLMVLLFHDQNYGIHYEYTIPVNYTAENRSEPEKQQDSLYIWTHSGWEGCSVQCGGGERKTIVSCMRIINKTMVLVNDSECQRVTRPEPQVRRCNTHPCQSRWVAGHWSPCSATCEKGVQHREVTCVYQLQNGTYVNTRDLYCHGNKPTPVQNCEGQDCLSIWEASEWSKCSADCGRGIQKRTVTCTNSQGKCDAATRPRDEEECEDHTGCYEWKTGDWSKCSSTCGKGLQSRVVQCMHKVTGRHGNECPVLSKPAAYRQCHQGACNEKINVNTITSPRLAALTYKCSGDQWTVYCRVIREKNLCQDMRWYQRCCQTCRDFYANKMQQKS</sequence>
<evidence type="ECO:0000256" key="13">
    <source>
        <dbReference type="PIRSR" id="PIRSR613273-1"/>
    </source>
</evidence>
<comment type="caution">
    <text evidence="16">Lacks conserved residue(s) required for the propagation of feature annotation.</text>
</comment>
<evidence type="ECO:0000256" key="6">
    <source>
        <dbReference type="ARBA" id="ARBA00022729"/>
    </source>
</evidence>
<keyword evidence="9 14" id="KW-0862">Zinc</keyword>
<dbReference type="PRINTS" id="PR01857">
    <property type="entry name" value="ADAMTSFAMILY"/>
</dbReference>
<feature type="disulfide bond" evidence="15">
    <location>
        <begin position="545"/>
        <end position="571"/>
    </location>
</feature>
<dbReference type="FunFam" id="2.60.120.830:FF:000005">
    <property type="entry name" value="ADAM metallopeptidase with thrombospondin type 1 motif 17"/>
    <property type="match status" value="1"/>
</dbReference>
<feature type="binding site" evidence="14">
    <location>
        <position position="394"/>
    </location>
    <ligand>
        <name>Ca(2+)</name>
        <dbReference type="ChEBI" id="CHEBI:29108"/>
        <label>1</label>
    </ligand>
</feature>
<dbReference type="GO" id="GO:0004222">
    <property type="term" value="F:metalloendopeptidase activity"/>
    <property type="evidence" value="ECO:0007669"/>
    <property type="project" value="InterPro"/>
</dbReference>
<keyword evidence="4" id="KW-0645">Protease</keyword>
<dbReference type="InterPro" id="IPR002870">
    <property type="entry name" value="Peptidase_M12B_N"/>
</dbReference>
<dbReference type="PROSITE" id="PS50900">
    <property type="entry name" value="PLAC"/>
    <property type="match status" value="1"/>
</dbReference>
<evidence type="ECO:0000256" key="3">
    <source>
        <dbReference type="ARBA" id="ARBA00022530"/>
    </source>
</evidence>
<feature type="disulfide bond" evidence="15">
    <location>
        <begin position="541"/>
        <end position="566"/>
    </location>
</feature>
<keyword evidence="7" id="KW-0677">Repeat</keyword>
<evidence type="ECO:0000256" key="15">
    <source>
        <dbReference type="PIRSR" id="PIRSR613273-3"/>
    </source>
</evidence>
<evidence type="ECO:0000256" key="4">
    <source>
        <dbReference type="ARBA" id="ARBA00022670"/>
    </source>
</evidence>
<organism evidence="19 20">
    <name type="scientific">Pelusios castaneus</name>
    <name type="common">West African mud turtle</name>
    <dbReference type="NCBI Taxonomy" id="367368"/>
    <lineage>
        <taxon>Eukaryota</taxon>
        <taxon>Metazoa</taxon>
        <taxon>Chordata</taxon>
        <taxon>Craniata</taxon>
        <taxon>Vertebrata</taxon>
        <taxon>Euteleostomi</taxon>
        <taxon>Archelosauria</taxon>
        <taxon>Testudinata</taxon>
        <taxon>Testudines</taxon>
        <taxon>Pleurodira</taxon>
        <taxon>Pelomedusidae</taxon>
        <taxon>Pelusios</taxon>
    </lineage>
</organism>
<dbReference type="Gene3D" id="2.20.100.10">
    <property type="entry name" value="Thrombospondin type-1 (TSP1) repeat"/>
    <property type="match status" value="5"/>
</dbReference>
<dbReference type="Pfam" id="PF01562">
    <property type="entry name" value="Pep_M12B_propep"/>
    <property type="match status" value="1"/>
</dbReference>
<keyword evidence="14" id="KW-0106">Calcium</keyword>
<evidence type="ECO:0000259" key="18">
    <source>
        <dbReference type="PROSITE" id="PS50900"/>
    </source>
</evidence>
<feature type="disulfide bond" evidence="15">
    <location>
        <begin position="405"/>
        <end position="412"/>
    </location>
</feature>
<dbReference type="InterPro" id="IPR000884">
    <property type="entry name" value="TSP1_rpt"/>
</dbReference>
<keyword evidence="5 14" id="KW-0479">Metal-binding</keyword>
<dbReference type="InterPro" id="IPR041645">
    <property type="entry name" value="ADAMTS_CR_2"/>
</dbReference>
<dbReference type="Pfam" id="PF19030">
    <property type="entry name" value="TSP1_ADAMTS"/>
    <property type="match status" value="4"/>
</dbReference>
<keyword evidence="11 15" id="KW-1015">Disulfide bond</keyword>
<comment type="cofactor">
    <cofactor evidence="14">
        <name>Zn(2+)</name>
        <dbReference type="ChEBI" id="CHEBI:29105"/>
    </cofactor>
    <text evidence="14">Binds 1 zinc ion per subunit.</text>
</comment>
<dbReference type="SUPFAM" id="SSF55486">
    <property type="entry name" value="Metalloproteases ('zincins'), catalytic domain"/>
    <property type="match status" value="1"/>
</dbReference>
<evidence type="ECO:0000256" key="8">
    <source>
        <dbReference type="ARBA" id="ARBA00022801"/>
    </source>
</evidence>
<accession>A0A8C8SR93</accession>
<reference evidence="19" key="2">
    <citation type="submission" date="2025-09" db="UniProtKB">
        <authorList>
            <consortium name="Ensembl"/>
        </authorList>
    </citation>
    <scope>IDENTIFICATION</scope>
</reference>
<evidence type="ECO:0000256" key="11">
    <source>
        <dbReference type="ARBA" id="ARBA00023157"/>
    </source>
</evidence>
<dbReference type="PROSITE" id="PS50092">
    <property type="entry name" value="TSP1"/>
    <property type="match status" value="4"/>
</dbReference>
<dbReference type="InterPro" id="IPR024079">
    <property type="entry name" value="MetalloPept_cat_dom_sf"/>
</dbReference>
<dbReference type="AlphaFoldDB" id="A0A8C8SR93"/>
<keyword evidence="6" id="KW-0732">Signal</keyword>
<keyword evidence="8" id="KW-0378">Hydrolase</keyword>
<dbReference type="Pfam" id="PF23178">
    <property type="entry name" value="ADAMTS_C"/>
    <property type="match status" value="1"/>
</dbReference>
<dbReference type="Pfam" id="PF17771">
    <property type="entry name" value="ADAMTS_CR_2"/>
    <property type="match status" value="1"/>
</dbReference>
<dbReference type="PANTHER" id="PTHR13723">
    <property type="entry name" value="ADAMTS A DISINTEGRIN AND METALLOPROTEASE WITH THROMBOSPONDIN MOTIFS PROTEASE"/>
    <property type="match status" value="1"/>
</dbReference>
<dbReference type="Proteomes" id="UP000694393">
    <property type="component" value="Unplaced"/>
</dbReference>
<dbReference type="Gene3D" id="3.40.390.10">
    <property type="entry name" value="Collagenase (Catalytic Domain)"/>
    <property type="match status" value="1"/>
</dbReference>
<feature type="domain" description="Peptidase M12B" evidence="17">
    <location>
        <begin position="289"/>
        <end position="491"/>
    </location>
</feature>
<dbReference type="FunFam" id="3.40.390.10:FF:000001">
    <property type="entry name" value="A disintegrin and metalloproteinase with thrombospondin motifs 1"/>
    <property type="match status" value="1"/>
</dbReference>
<dbReference type="SMART" id="SM00209">
    <property type="entry name" value="TSP1"/>
    <property type="match status" value="5"/>
</dbReference>
<evidence type="ECO:0000256" key="9">
    <source>
        <dbReference type="ARBA" id="ARBA00022833"/>
    </source>
</evidence>
<dbReference type="Pfam" id="PF05986">
    <property type="entry name" value="ADAMTS_spacer1"/>
    <property type="match status" value="1"/>
</dbReference>
<dbReference type="SUPFAM" id="SSF82895">
    <property type="entry name" value="TSP-1 type 1 repeat"/>
    <property type="match status" value="5"/>
</dbReference>
<dbReference type="InterPro" id="IPR057401">
    <property type="entry name" value="Adt-1/2-like_dom"/>
</dbReference>
<dbReference type="InterPro" id="IPR001590">
    <property type="entry name" value="Peptidase_M12B"/>
</dbReference>
<evidence type="ECO:0000256" key="10">
    <source>
        <dbReference type="ARBA" id="ARBA00023049"/>
    </source>
</evidence>
<dbReference type="GO" id="GO:0006508">
    <property type="term" value="P:proteolysis"/>
    <property type="evidence" value="ECO:0007669"/>
    <property type="project" value="UniProtKB-KW"/>
</dbReference>
<dbReference type="InterPro" id="IPR013273">
    <property type="entry name" value="ADAMTS/ADAMTS-like"/>
</dbReference>
<evidence type="ECO:0000259" key="17">
    <source>
        <dbReference type="PROSITE" id="PS50215"/>
    </source>
</evidence>
<dbReference type="InterPro" id="IPR010294">
    <property type="entry name" value="ADAMTS_spacer1"/>
</dbReference>
<evidence type="ECO:0000313" key="20">
    <source>
        <dbReference type="Proteomes" id="UP000694393"/>
    </source>
</evidence>
<feature type="domain" description="PLAC" evidence="18">
    <location>
        <begin position="1046"/>
        <end position="1085"/>
    </location>
</feature>